<dbReference type="GO" id="GO:0016491">
    <property type="term" value="F:oxidoreductase activity"/>
    <property type="evidence" value="ECO:0007669"/>
    <property type="project" value="UniProtKB-KW"/>
</dbReference>
<evidence type="ECO:0000259" key="4">
    <source>
        <dbReference type="Pfam" id="PF02894"/>
    </source>
</evidence>
<dbReference type="RefSeq" id="WP_119586821.1">
    <property type="nucleotide sequence ID" value="NZ_CAWODQ010000024.1"/>
</dbReference>
<dbReference type="InterPro" id="IPR051317">
    <property type="entry name" value="Gfo/Idh/MocA_oxidoreduct"/>
</dbReference>
<evidence type="ECO:0000256" key="2">
    <source>
        <dbReference type="ARBA" id="ARBA00023002"/>
    </source>
</evidence>
<dbReference type="Pfam" id="PF02894">
    <property type="entry name" value="GFO_IDH_MocA_C"/>
    <property type="match status" value="1"/>
</dbReference>
<dbReference type="PANTHER" id="PTHR43708">
    <property type="entry name" value="CONSERVED EXPRESSED OXIDOREDUCTASE (EUROFUNG)"/>
    <property type="match status" value="1"/>
</dbReference>
<accession>A0A418NRB5</accession>
<name>A0A418NRB5_9SPHN</name>
<dbReference type="Gene3D" id="3.30.360.10">
    <property type="entry name" value="Dihydrodipicolinate Reductase, domain 2"/>
    <property type="match status" value="1"/>
</dbReference>
<dbReference type="InterPro" id="IPR004104">
    <property type="entry name" value="Gfo/Idh/MocA-like_OxRdtase_C"/>
</dbReference>
<evidence type="ECO:0000313" key="6">
    <source>
        <dbReference type="Proteomes" id="UP000286576"/>
    </source>
</evidence>
<dbReference type="Proteomes" id="UP000286576">
    <property type="component" value="Unassembled WGS sequence"/>
</dbReference>
<dbReference type="OrthoDB" id="9792935at2"/>
<gene>
    <name evidence="5" type="ORF">D2V07_09790</name>
</gene>
<dbReference type="InterPro" id="IPR036291">
    <property type="entry name" value="NAD(P)-bd_dom_sf"/>
</dbReference>
<sequence>MSEIGVGLIGFGLGGRVFHAPFIQHTPGLALRAVVSSDPAKVQAHHPEVAVMPTVDDLLRDEGIALVVVSSPDHLHGEHAIAALQAGKHVLVDKPFATSLADARRVSEVAEEQGRLLTVFQNRRWDADFLTLRRLLDAGELGDVVHFESHFDRWRPDVAEVWKEQRDGGSWQDLGPHLIDQAIALFGRPQAVTADIATMRAGAQAPDWFHVVLHYPAMRAILHSTKMAASHDLRFIVHGTGGSWIKHGMDTQEPALIAGALPRDEDFGRDPREGLLTFGDERESIQPANERGDYAAFWKALEAALCGKDANPVPASQALAVMEVLDAGLRSSAEGKTVAL</sequence>
<dbReference type="Pfam" id="PF01408">
    <property type="entry name" value="GFO_IDH_MocA"/>
    <property type="match status" value="1"/>
</dbReference>
<reference evidence="5 6" key="1">
    <citation type="submission" date="2018-08" db="EMBL/GenBank/DDBJ databases">
        <title>Erythrobacter zhengii sp.nov., a bacterium isolated from deep-sea sediment.</title>
        <authorList>
            <person name="Fang C."/>
            <person name="Wu Y.-H."/>
            <person name="Sun C."/>
            <person name="Wang H."/>
            <person name="Cheng H."/>
            <person name="Meng F.-X."/>
            <person name="Wang C.-S."/>
            <person name="Xu X.-W."/>
        </authorList>
    </citation>
    <scope>NUCLEOTIDE SEQUENCE [LARGE SCALE GENOMIC DNA]</scope>
    <source>
        <strain evidence="5 6">V18</strain>
    </source>
</reference>
<dbReference type="AlphaFoldDB" id="A0A418NRB5"/>
<feature type="domain" description="Gfo/Idh/MocA-like oxidoreductase C-terminal" evidence="4">
    <location>
        <begin position="133"/>
        <end position="340"/>
    </location>
</feature>
<keyword evidence="6" id="KW-1185">Reference proteome</keyword>
<comment type="similarity">
    <text evidence="1">Belongs to the Gfo/Idh/MocA family.</text>
</comment>
<dbReference type="NCBIfam" id="NF008607">
    <property type="entry name" value="PRK11579.1"/>
    <property type="match status" value="1"/>
</dbReference>
<evidence type="ECO:0000256" key="1">
    <source>
        <dbReference type="ARBA" id="ARBA00010928"/>
    </source>
</evidence>
<proteinExistence type="inferred from homology"/>
<evidence type="ECO:0000313" key="5">
    <source>
        <dbReference type="EMBL" id="RIV85630.1"/>
    </source>
</evidence>
<dbReference type="InterPro" id="IPR000683">
    <property type="entry name" value="Gfo/Idh/MocA-like_OxRdtase_N"/>
</dbReference>
<protein>
    <submittedName>
        <fullName evidence="5">Oxidoreductase</fullName>
    </submittedName>
</protein>
<feature type="domain" description="Gfo/Idh/MocA-like oxidoreductase N-terminal" evidence="3">
    <location>
        <begin position="4"/>
        <end position="119"/>
    </location>
</feature>
<dbReference type="SUPFAM" id="SSF51735">
    <property type="entry name" value="NAD(P)-binding Rossmann-fold domains"/>
    <property type="match status" value="1"/>
</dbReference>
<organism evidence="5 6">
    <name type="scientific">Aurantiacibacter zhengii</name>
    <dbReference type="NCBI Taxonomy" id="2307003"/>
    <lineage>
        <taxon>Bacteria</taxon>
        <taxon>Pseudomonadati</taxon>
        <taxon>Pseudomonadota</taxon>
        <taxon>Alphaproteobacteria</taxon>
        <taxon>Sphingomonadales</taxon>
        <taxon>Erythrobacteraceae</taxon>
        <taxon>Aurantiacibacter</taxon>
    </lineage>
</organism>
<dbReference type="EMBL" id="QXFL01000004">
    <property type="protein sequence ID" value="RIV85630.1"/>
    <property type="molecule type" value="Genomic_DNA"/>
</dbReference>
<dbReference type="GO" id="GO:0000166">
    <property type="term" value="F:nucleotide binding"/>
    <property type="evidence" value="ECO:0007669"/>
    <property type="project" value="InterPro"/>
</dbReference>
<dbReference type="PANTHER" id="PTHR43708:SF5">
    <property type="entry name" value="CONSERVED EXPRESSED OXIDOREDUCTASE (EUROFUNG)-RELATED"/>
    <property type="match status" value="1"/>
</dbReference>
<evidence type="ECO:0000259" key="3">
    <source>
        <dbReference type="Pfam" id="PF01408"/>
    </source>
</evidence>
<comment type="caution">
    <text evidence="5">The sequence shown here is derived from an EMBL/GenBank/DDBJ whole genome shotgun (WGS) entry which is preliminary data.</text>
</comment>
<dbReference type="SUPFAM" id="SSF55347">
    <property type="entry name" value="Glyceraldehyde-3-phosphate dehydrogenase-like, C-terminal domain"/>
    <property type="match status" value="1"/>
</dbReference>
<keyword evidence="2" id="KW-0560">Oxidoreductase</keyword>
<dbReference type="Gene3D" id="3.40.50.720">
    <property type="entry name" value="NAD(P)-binding Rossmann-like Domain"/>
    <property type="match status" value="1"/>
</dbReference>